<evidence type="ECO:0000313" key="3">
    <source>
        <dbReference type="Proteomes" id="UP000565441"/>
    </source>
</evidence>
<organism evidence="2 3">
    <name type="scientific">Tricholomella constricta</name>
    <dbReference type="NCBI Taxonomy" id="117010"/>
    <lineage>
        <taxon>Eukaryota</taxon>
        <taxon>Fungi</taxon>
        <taxon>Dikarya</taxon>
        <taxon>Basidiomycota</taxon>
        <taxon>Agaricomycotina</taxon>
        <taxon>Agaricomycetes</taxon>
        <taxon>Agaricomycetidae</taxon>
        <taxon>Agaricales</taxon>
        <taxon>Tricholomatineae</taxon>
        <taxon>Lyophyllaceae</taxon>
        <taxon>Tricholomella</taxon>
    </lineage>
</organism>
<feature type="compositionally biased region" description="Basic and acidic residues" evidence="1">
    <location>
        <begin position="286"/>
        <end position="299"/>
    </location>
</feature>
<dbReference type="AlphaFoldDB" id="A0A8H5HHU3"/>
<accession>A0A8H5HHU3</accession>
<keyword evidence="3" id="KW-1185">Reference proteome</keyword>
<reference evidence="2 3" key="1">
    <citation type="journal article" date="2020" name="ISME J.">
        <title>Uncovering the hidden diversity of litter-decomposition mechanisms in mushroom-forming fungi.</title>
        <authorList>
            <person name="Floudas D."/>
            <person name="Bentzer J."/>
            <person name="Ahren D."/>
            <person name="Johansson T."/>
            <person name="Persson P."/>
            <person name="Tunlid A."/>
        </authorList>
    </citation>
    <scope>NUCLEOTIDE SEQUENCE [LARGE SCALE GENOMIC DNA]</scope>
    <source>
        <strain evidence="2 3">CBS 661.87</strain>
    </source>
</reference>
<dbReference type="OrthoDB" id="3364905at2759"/>
<dbReference type="EMBL" id="JAACJP010000006">
    <property type="protein sequence ID" value="KAF5383594.1"/>
    <property type="molecule type" value="Genomic_DNA"/>
</dbReference>
<proteinExistence type="predicted"/>
<sequence>MQFAAQDDVFKQNSHFLSASSRKSPTRPNVKNRKSNASLRGPTLAVDDDAANGRHSLAHELAVALMPEPSTGSRLLAEEFGIEYDEGAEGIDEVVHANGGAQIVIDDTHTPSFAAELDSASFGSAIPPSDLELPAPEYDHVFGGGPSASKSPRKEKPQQDAMELLAQDLESTDKFLAHLRTLDIDPTLSGAQQPALERLASDVIRRINETSRDREGQVRELLGYEREFRKIAGEVGGTEALGHLEELTPMDDLSEDKPPQSARPESRHIMDVVEEEASPSRHRSSISHDWETDPDRLGDEHDDYEPLASPIKDAFPPPPPITGDPTPAKTIPQLAHLRSFTASLVTSLATISEQAQVNGAATTEAGRKIRALKNRLGGWRTDWDSAERSRVRIDRWEAGLLDEDEHEGNNGPPTPTLLTTRKRIDGRRIVEEHLHAFELALADAAVKTQAIMAAS</sequence>
<dbReference type="Proteomes" id="UP000565441">
    <property type="component" value="Unassembled WGS sequence"/>
</dbReference>
<gene>
    <name evidence="2" type="ORF">D9615_003570</name>
</gene>
<feature type="compositionally biased region" description="Polar residues" evidence="1">
    <location>
        <begin position="14"/>
        <end position="29"/>
    </location>
</feature>
<comment type="caution">
    <text evidence="2">The sequence shown here is derived from an EMBL/GenBank/DDBJ whole genome shotgun (WGS) entry which is preliminary data.</text>
</comment>
<feature type="region of interest" description="Disordered" evidence="1">
    <location>
        <begin position="14"/>
        <end position="46"/>
    </location>
</feature>
<feature type="region of interest" description="Disordered" evidence="1">
    <location>
        <begin position="246"/>
        <end position="300"/>
    </location>
</feature>
<protein>
    <submittedName>
        <fullName evidence="2">Uncharacterized protein</fullName>
    </submittedName>
</protein>
<evidence type="ECO:0000256" key="1">
    <source>
        <dbReference type="SAM" id="MobiDB-lite"/>
    </source>
</evidence>
<evidence type="ECO:0000313" key="2">
    <source>
        <dbReference type="EMBL" id="KAF5383594.1"/>
    </source>
</evidence>
<feature type="region of interest" description="Disordered" evidence="1">
    <location>
        <begin position="133"/>
        <end position="159"/>
    </location>
</feature>
<name>A0A8H5HHU3_9AGAR</name>